<reference evidence="2 3" key="1">
    <citation type="journal article" date="2018" name="Front. Plant Sci.">
        <title>Red Clover (Trifolium pratense) and Zigzag Clover (T. medium) - A Picture of Genomic Similarities and Differences.</title>
        <authorList>
            <person name="Dluhosova J."/>
            <person name="Istvanek J."/>
            <person name="Nedelnik J."/>
            <person name="Repkova J."/>
        </authorList>
    </citation>
    <scope>NUCLEOTIDE SEQUENCE [LARGE SCALE GENOMIC DNA]</scope>
    <source>
        <strain evidence="3">cv. 10/8</strain>
        <tissue evidence="2">Leaf</tissue>
    </source>
</reference>
<proteinExistence type="predicted"/>
<feature type="region of interest" description="Disordered" evidence="1">
    <location>
        <begin position="1"/>
        <end position="32"/>
    </location>
</feature>
<evidence type="ECO:0000313" key="3">
    <source>
        <dbReference type="Proteomes" id="UP000265520"/>
    </source>
</evidence>
<keyword evidence="3" id="KW-1185">Reference proteome</keyword>
<feature type="non-terminal residue" evidence="2">
    <location>
        <position position="32"/>
    </location>
</feature>
<accession>A0A392UF11</accession>
<dbReference type="Proteomes" id="UP000265520">
    <property type="component" value="Unassembled WGS sequence"/>
</dbReference>
<organism evidence="2 3">
    <name type="scientific">Trifolium medium</name>
    <dbReference type="NCBI Taxonomy" id="97028"/>
    <lineage>
        <taxon>Eukaryota</taxon>
        <taxon>Viridiplantae</taxon>
        <taxon>Streptophyta</taxon>
        <taxon>Embryophyta</taxon>
        <taxon>Tracheophyta</taxon>
        <taxon>Spermatophyta</taxon>
        <taxon>Magnoliopsida</taxon>
        <taxon>eudicotyledons</taxon>
        <taxon>Gunneridae</taxon>
        <taxon>Pentapetalae</taxon>
        <taxon>rosids</taxon>
        <taxon>fabids</taxon>
        <taxon>Fabales</taxon>
        <taxon>Fabaceae</taxon>
        <taxon>Papilionoideae</taxon>
        <taxon>50 kb inversion clade</taxon>
        <taxon>NPAAA clade</taxon>
        <taxon>Hologalegina</taxon>
        <taxon>IRL clade</taxon>
        <taxon>Trifolieae</taxon>
        <taxon>Trifolium</taxon>
    </lineage>
</organism>
<feature type="compositionally biased region" description="Pro residues" evidence="1">
    <location>
        <begin position="1"/>
        <end position="11"/>
    </location>
</feature>
<dbReference type="AlphaFoldDB" id="A0A392UF11"/>
<comment type="caution">
    <text evidence="2">The sequence shown here is derived from an EMBL/GenBank/DDBJ whole genome shotgun (WGS) entry which is preliminary data.</text>
</comment>
<sequence length="32" mass="3496">MTELQPLPPPKRTLGDYGRGAKGGQELRGFQP</sequence>
<protein>
    <submittedName>
        <fullName evidence="2">Uncharacterized protein</fullName>
    </submittedName>
</protein>
<name>A0A392UF11_9FABA</name>
<evidence type="ECO:0000313" key="2">
    <source>
        <dbReference type="EMBL" id="MCI72111.1"/>
    </source>
</evidence>
<evidence type="ECO:0000256" key="1">
    <source>
        <dbReference type="SAM" id="MobiDB-lite"/>
    </source>
</evidence>
<dbReference type="EMBL" id="LXQA010810775">
    <property type="protein sequence ID" value="MCI72111.1"/>
    <property type="molecule type" value="Genomic_DNA"/>
</dbReference>